<gene>
    <name evidence="2" type="ORF">EVAR_103530_1</name>
</gene>
<keyword evidence="3" id="KW-1185">Reference proteome</keyword>
<feature type="region of interest" description="Disordered" evidence="1">
    <location>
        <begin position="35"/>
        <end position="90"/>
    </location>
</feature>
<protein>
    <submittedName>
        <fullName evidence="2">Uncharacterized protein</fullName>
    </submittedName>
</protein>
<evidence type="ECO:0000313" key="2">
    <source>
        <dbReference type="EMBL" id="GBP79104.1"/>
    </source>
</evidence>
<feature type="compositionally biased region" description="Basic and acidic residues" evidence="1">
    <location>
        <begin position="63"/>
        <end position="73"/>
    </location>
</feature>
<sequence length="90" mass="9893">MNFERVLKNRRFVIEQRRSSKIAVQIQNYANRVGDRASGRAPCAKAPLRGAASGGRAQASSHARTDHNHETHRPPVSPRAAVALTLLPSR</sequence>
<dbReference type="EMBL" id="BGZK01001400">
    <property type="protein sequence ID" value="GBP79104.1"/>
    <property type="molecule type" value="Genomic_DNA"/>
</dbReference>
<dbReference type="Proteomes" id="UP000299102">
    <property type="component" value="Unassembled WGS sequence"/>
</dbReference>
<reference evidence="2 3" key="1">
    <citation type="journal article" date="2019" name="Commun. Biol.">
        <title>The bagworm genome reveals a unique fibroin gene that provides high tensile strength.</title>
        <authorList>
            <person name="Kono N."/>
            <person name="Nakamura H."/>
            <person name="Ohtoshi R."/>
            <person name="Tomita M."/>
            <person name="Numata K."/>
            <person name="Arakawa K."/>
        </authorList>
    </citation>
    <scope>NUCLEOTIDE SEQUENCE [LARGE SCALE GENOMIC DNA]</scope>
</reference>
<organism evidence="2 3">
    <name type="scientific">Eumeta variegata</name>
    <name type="common">Bagworm moth</name>
    <name type="synonym">Eumeta japonica</name>
    <dbReference type="NCBI Taxonomy" id="151549"/>
    <lineage>
        <taxon>Eukaryota</taxon>
        <taxon>Metazoa</taxon>
        <taxon>Ecdysozoa</taxon>
        <taxon>Arthropoda</taxon>
        <taxon>Hexapoda</taxon>
        <taxon>Insecta</taxon>
        <taxon>Pterygota</taxon>
        <taxon>Neoptera</taxon>
        <taxon>Endopterygota</taxon>
        <taxon>Lepidoptera</taxon>
        <taxon>Glossata</taxon>
        <taxon>Ditrysia</taxon>
        <taxon>Tineoidea</taxon>
        <taxon>Psychidae</taxon>
        <taxon>Oiketicinae</taxon>
        <taxon>Eumeta</taxon>
    </lineage>
</organism>
<accession>A0A4C1YWB3</accession>
<evidence type="ECO:0000313" key="3">
    <source>
        <dbReference type="Proteomes" id="UP000299102"/>
    </source>
</evidence>
<name>A0A4C1YWB3_EUMVA</name>
<feature type="compositionally biased region" description="Low complexity" evidence="1">
    <location>
        <begin position="49"/>
        <end position="62"/>
    </location>
</feature>
<dbReference type="AlphaFoldDB" id="A0A4C1YWB3"/>
<proteinExistence type="predicted"/>
<comment type="caution">
    <text evidence="2">The sequence shown here is derived from an EMBL/GenBank/DDBJ whole genome shotgun (WGS) entry which is preliminary data.</text>
</comment>
<evidence type="ECO:0000256" key="1">
    <source>
        <dbReference type="SAM" id="MobiDB-lite"/>
    </source>
</evidence>